<evidence type="ECO:0000256" key="7">
    <source>
        <dbReference type="ARBA" id="ARBA00022989"/>
    </source>
</evidence>
<feature type="transmembrane region" description="Helical" evidence="10">
    <location>
        <begin position="154"/>
        <end position="177"/>
    </location>
</feature>
<evidence type="ECO:0000256" key="9">
    <source>
        <dbReference type="ARBA" id="ARBA00023136"/>
    </source>
</evidence>
<evidence type="ECO:0000256" key="4">
    <source>
        <dbReference type="ARBA" id="ARBA00022475"/>
    </source>
</evidence>
<comment type="similarity">
    <text evidence="2">Belongs to the ABC-2 integral membrane protein family.</text>
</comment>
<evidence type="ECO:0000256" key="5">
    <source>
        <dbReference type="ARBA" id="ARBA00022597"/>
    </source>
</evidence>
<dbReference type="PRINTS" id="PR00164">
    <property type="entry name" value="ABC2TRNSPORT"/>
</dbReference>
<organism evidence="12 13">
    <name type="scientific">Methylorubrum rhodesianum</name>
    <dbReference type="NCBI Taxonomy" id="29427"/>
    <lineage>
        <taxon>Bacteria</taxon>
        <taxon>Pseudomonadati</taxon>
        <taxon>Pseudomonadota</taxon>
        <taxon>Alphaproteobacteria</taxon>
        <taxon>Hyphomicrobiales</taxon>
        <taxon>Methylobacteriaceae</taxon>
        <taxon>Methylorubrum</taxon>
    </lineage>
</organism>
<proteinExistence type="inferred from homology"/>
<keyword evidence="5" id="KW-0762">Sugar transport</keyword>
<keyword evidence="8" id="KW-0625">Polysaccharide transport</keyword>
<dbReference type="InterPro" id="IPR000412">
    <property type="entry name" value="ABC_2_transport"/>
</dbReference>
<evidence type="ECO:0000256" key="2">
    <source>
        <dbReference type="ARBA" id="ARBA00007783"/>
    </source>
</evidence>
<evidence type="ECO:0000256" key="3">
    <source>
        <dbReference type="ARBA" id="ARBA00022448"/>
    </source>
</evidence>
<evidence type="ECO:0000256" key="10">
    <source>
        <dbReference type="SAM" id="Phobius"/>
    </source>
</evidence>
<dbReference type="PANTHER" id="PTHR30413">
    <property type="entry name" value="INNER MEMBRANE TRANSPORT PERMEASE"/>
    <property type="match status" value="1"/>
</dbReference>
<keyword evidence="9 10" id="KW-0472">Membrane</keyword>
<dbReference type="EMBL" id="JAQYXL010000001">
    <property type="protein sequence ID" value="MEN3231475.1"/>
    <property type="molecule type" value="Genomic_DNA"/>
</dbReference>
<protein>
    <submittedName>
        <fullName evidence="12">ABC transporter permease</fullName>
    </submittedName>
</protein>
<comment type="subcellular location">
    <subcellularLocation>
        <location evidence="1">Cell membrane</location>
        <topology evidence="1">Multi-pass membrane protein</topology>
    </subcellularLocation>
</comment>
<feature type="transmembrane region" description="Helical" evidence="10">
    <location>
        <begin position="42"/>
        <end position="65"/>
    </location>
</feature>
<keyword evidence="4" id="KW-1003">Cell membrane</keyword>
<name>A0ABU9ZLF7_9HYPH</name>
<feature type="transmembrane region" description="Helical" evidence="10">
    <location>
        <begin position="184"/>
        <end position="205"/>
    </location>
</feature>
<evidence type="ECO:0000256" key="1">
    <source>
        <dbReference type="ARBA" id="ARBA00004651"/>
    </source>
</evidence>
<accession>A0ABU9ZLF7</accession>
<evidence type="ECO:0000256" key="6">
    <source>
        <dbReference type="ARBA" id="ARBA00022692"/>
    </source>
</evidence>
<keyword evidence="13" id="KW-1185">Reference proteome</keyword>
<evidence type="ECO:0000259" key="11">
    <source>
        <dbReference type="Pfam" id="PF01061"/>
    </source>
</evidence>
<evidence type="ECO:0000256" key="8">
    <source>
        <dbReference type="ARBA" id="ARBA00023047"/>
    </source>
</evidence>
<dbReference type="InterPro" id="IPR013525">
    <property type="entry name" value="ABC2_TM"/>
</dbReference>
<feature type="domain" description="ABC-2 type transporter transmembrane" evidence="11">
    <location>
        <begin position="77"/>
        <end position="229"/>
    </location>
</feature>
<keyword evidence="6 10" id="KW-0812">Transmembrane</keyword>
<keyword evidence="7 10" id="KW-1133">Transmembrane helix</keyword>
<keyword evidence="3" id="KW-0813">Transport</keyword>
<dbReference type="Pfam" id="PF01061">
    <property type="entry name" value="ABC2_membrane"/>
    <property type="match status" value="1"/>
</dbReference>
<dbReference type="Proteomes" id="UP001404845">
    <property type="component" value="Unassembled WGS sequence"/>
</dbReference>
<dbReference type="PANTHER" id="PTHR30413:SF10">
    <property type="entry name" value="CAPSULE POLYSACCHARIDE EXPORT INNER-MEMBRANE PROTEIN CTRC"/>
    <property type="match status" value="1"/>
</dbReference>
<feature type="transmembrane region" description="Helical" evidence="10">
    <location>
        <begin position="119"/>
        <end position="142"/>
    </location>
</feature>
<comment type="caution">
    <text evidence="12">The sequence shown here is derived from an EMBL/GenBank/DDBJ whole genome shotgun (WGS) entry which is preliminary data.</text>
</comment>
<evidence type="ECO:0000313" key="13">
    <source>
        <dbReference type="Proteomes" id="UP001404845"/>
    </source>
</evidence>
<evidence type="ECO:0000313" key="12">
    <source>
        <dbReference type="EMBL" id="MEN3231475.1"/>
    </source>
</evidence>
<feature type="transmembrane region" description="Helical" evidence="10">
    <location>
        <begin position="242"/>
        <end position="259"/>
    </location>
</feature>
<reference evidence="12 13" key="1">
    <citation type="journal article" date="2023" name="PLoS ONE">
        <title>Complete genome assembly of Hawai'i environmental nontuberculous mycobacteria reveals unexpected co-isolation with methylobacteria.</title>
        <authorList>
            <person name="Hendrix J."/>
            <person name="Epperson L.E."/>
            <person name="Tong E.I."/>
            <person name="Chan Y.L."/>
            <person name="Hasan N.A."/>
            <person name="Dawrs S.N."/>
            <person name="Norton G.J."/>
            <person name="Virdi R."/>
            <person name="Crooks J.L."/>
            <person name="Chan E.D."/>
            <person name="Honda J.R."/>
            <person name="Strong M."/>
        </authorList>
    </citation>
    <scope>NUCLEOTIDE SEQUENCE [LARGE SCALE GENOMIC DNA]</scope>
    <source>
        <strain evidence="12 13">NJH_HI01</strain>
    </source>
</reference>
<sequence>MDAMAANPSFPSHRRPSHLDVYLRVLSALMLRDMRSRFGGNYWGYLVQVLWPCAHLGILVGVMTFRGLKPPMGDDPMVFIATGALPALAFQYISREVMKGFLIHKPLTYFPQVKRFDTVVARILVEIASSFMGVMLIFVVLFCFGADPIPSDMIMAISGYLAAIALGVGVGTVNVGICSVFPGWAIGYILVTITLYLTSGVYFLACYMPSEIYYYMKWNPITQIIEWVRLGYDPTLPIEVDYLYVFGWVFCSLTIGLLMERYVVRAQQ</sequence>
<feature type="transmembrane region" description="Helical" evidence="10">
    <location>
        <begin position="77"/>
        <end position="98"/>
    </location>
</feature>
<gene>
    <name evidence="12" type="ORF">PUR21_28245</name>
</gene>